<evidence type="ECO:0000256" key="3">
    <source>
        <dbReference type="RuleBase" id="RU363034"/>
    </source>
</evidence>
<dbReference type="PROSITE" id="PS00135">
    <property type="entry name" value="TRYPSIN_SER"/>
    <property type="match status" value="1"/>
</dbReference>
<dbReference type="InterPro" id="IPR018114">
    <property type="entry name" value="TRYPSIN_HIS"/>
</dbReference>
<dbReference type="InterPro" id="IPR001254">
    <property type="entry name" value="Trypsin_dom"/>
</dbReference>
<feature type="signal peptide" evidence="4">
    <location>
        <begin position="1"/>
        <end position="24"/>
    </location>
</feature>
<organism evidence="6">
    <name type="scientific">Panstrongylus lignarius</name>
    <dbReference type="NCBI Taxonomy" id="156445"/>
    <lineage>
        <taxon>Eukaryota</taxon>
        <taxon>Metazoa</taxon>
        <taxon>Ecdysozoa</taxon>
        <taxon>Arthropoda</taxon>
        <taxon>Hexapoda</taxon>
        <taxon>Insecta</taxon>
        <taxon>Pterygota</taxon>
        <taxon>Neoptera</taxon>
        <taxon>Paraneoptera</taxon>
        <taxon>Hemiptera</taxon>
        <taxon>Heteroptera</taxon>
        <taxon>Panheteroptera</taxon>
        <taxon>Cimicomorpha</taxon>
        <taxon>Reduviidae</taxon>
        <taxon>Triatominae</taxon>
        <taxon>Panstrongylus</taxon>
    </lineage>
</organism>
<dbReference type="SUPFAM" id="SSF50494">
    <property type="entry name" value="Trypsin-like serine proteases"/>
    <property type="match status" value="1"/>
</dbReference>
<accession>A0A224XU24</accession>
<keyword evidence="3 6" id="KW-0645">Protease</keyword>
<proteinExistence type="inferred from homology"/>
<keyword evidence="4" id="KW-0732">Signal</keyword>
<name>A0A224XU24_9HEMI</name>
<dbReference type="EMBL" id="GFTR01004823">
    <property type="protein sequence ID" value="JAW11603.1"/>
    <property type="molecule type" value="Transcribed_RNA"/>
</dbReference>
<evidence type="ECO:0000313" key="6">
    <source>
        <dbReference type="EMBL" id="JAW11603.1"/>
    </source>
</evidence>
<dbReference type="GO" id="GO:0006508">
    <property type="term" value="P:proteolysis"/>
    <property type="evidence" value="ECO:0007669"/>
    <property type="project" value="UniProtKB-KW"/>
</dbReference>
<dbReference type="PRINTS" id="PR00722">
    <property type="entry name" value="CHYMOTRYPSIN"/>
</dbReference>
<keyword evidence="3" id="KW-0720">Serine protease</keyword>
<dbReference type="InterPro" id="IPR033116">
    <property type="entry name" value="TRYPSIN_SER"/>
</dbReference>
<evidence type="ECO:0000256" key="1">
    <source>
        <dbReference type="ARBA" id="ARBA00023157"/>
    </source>
</evidence>
<feature type="chain" id="PRO_5012510867" evidence="4">
    <location>
        <begin position="25"/>
        <end position="305"/>
    </location>
</feature>
<dbReference type="GO" id="GO:0004252">
    <property type="term" value="F:serine-type endopeptidase activity"/>
    <property type="evidence" value="ECO:0007669"/>
    <property type="project" value="InterPro"/>
</dbReference>
<evidence type="ECO:0000256" key="2">
    <source>
        <dbReference type="ARBA" id="ARBA00024195"/>
    </source>
</evidence>
<dbReference type="InterPro" id="IPR001314">
    <property type="entry name" value="Peptidase_S1A"/>
</dbReference>
<dbReference type="InterPro" id="IPR051487">
    <property type="entry name" value="Ser/Thr_Proteases_Immune/Dev"/>
</dbReference>
<keyword evidence="1" id="KW-1015">Disulfide bond</keyword>
<dbReference type="PANTHER" id="PTHR24256">
    <property type="entry name" value="TRYPTASE-RELATED"/>
    <property type="match status" value="1"/>
</dbReference>
<keyword evidence="3" id="KW-0378">Hydrolase</keyword>
<dbReference type="Pfam" id="PF00089">
    <property type="entry name" value="Trypsin"/>
    <property type="match status" value="1"/>
</dbReference>
<feature type="domain" description="Peptidase S1" evidence="5">
    <location>
        <begin position="21"/>
        <end position="268"/>
    </location>
</feature>
<evidence type="ECO:0000259" key="5">
    <source>
        <dbReference type="PROSITE" id="PS50240"/>
    </source>
</evidence>
<reference evidence="6" key="1">
    <citation type="journal article" date="2018" name="PLoS Negl. Trop. Dis.">
        <title>An insight into the salivary gland and fat body transcriptome of Panstrongylus lignarius (Hemiptera: Heteroptera), the main vector of Chagas disease in Peru.</title>
        <authorList>
            <person name="Nevoa J.C."/>
            <person name="Mendes M.T."/>
            <person name="da Silva M.V."/>
            <person name="Soares S.C."/>
            <person name="Oliveira C.J.F."/>
            <person name="Ribeiro J.M.C."/>
        </authorList>
    </citation>
    <scope>NUCLEOTIDE SEQUENCE</scope>
</reference>
<dbReference type="AlphaFoldDB" id="A0A224XU24"/>
<sequence length="305" mass="34590">MMLIKFSHKIIIFLLKLNIVVIKGENAVQMTYAGKPIDIEEAPFTVAITVGCTGALIHRLWVITAAHCFEDRSYNEAAFVGFGTSNRRYYGYFIRITKVYIMPDFYVSYFSSNLAILSSYDIALIELAKPVILSQKIQILKLEGTKWPKGENRTCELAGFGNNLFDNSELHQSQMTVGRACGCMKTKKMLCAESLKIGDSPCYGDSGSVIVCNNKGVAVTSQAIPFSYCYDKKKAMKEIKKNACGQSTYYFLFTFIRPHLKWIKEITNYNKANKVTLSIVPYYYDIFTSFHISAPLIIFLTHLYR</sequence>
<comment type="similarity">
    <text evidence="2">Belongs to the peptidase S1 family. CLIP subfamily.</text>
</comment>
<dbReference type="PROSITE" id="PS50240">
    <property type="entry name" value="TRYPSIN_DOM"/>
    <property type="match status" value="1"/>
</dbReference>
<dbReference type="InterPro" id="IPR009003">
    <property type="entry name" value="Peptidase_S1_PA"/>
</dbReference>
<evidence type="ECO:0000256" key="4">
    <source>
        <dbReference type="SAM" id="SignalP"/>
    </source>
</evidence>
<dbReference type="CDD" id="cd00190">
    <property type="entry name" value="Tryp_SPc"/>
    <property type="match status" value="1"/>
</dbReference>
<dbReference type="InterPro" id="IPR043504">
    <property type="entry name" value="Peptidase_S1_PA_chymotrypsin"/>
</dbReference>
<dbReference type="PROSITE" id="PS00134">
    <property type="entry name" value="TRYPSIN_HIS"/>
    <property type="match status" value="1"/>
</dbReference>
<dbReference type="Gene3D" id="2.40.10.10">
    <property type="entry name" value="Trypsin-like serine proteases"/>
    <property type="match status" value="1"/>
</dbReference>
<dbReference type="SMART" id="SM00020">
    <property type="entry name" value="Tryp_SPc"/>
    <property type="match status" value="1"/>
</dbReference>
<protein>
    <submittedName>
        <fullName evidence="6">Putative trypsin-like serine protease</fullName>
    </submittedName>
</protein>